<name>A0A0E4CW10_9BACL</name>
<evidence type="ECO:0000313" key="3">
    <source>
        <dbReference type="Proteomes" id="UP000033163"/>
    </source>
</evidence>
<dbReference type="HOGENOM" id="CLU_084784_0_0_9"/>
<dbReference type="Proteomes" id="UP000033163">
    <property type="component" value="Chromosome I"/>
</dbReference>
<proteinExistence type="predicted"/>
<dbReference type="STRING" id="483937.AMQ84_10475"/>
<accession>A0A0E4CW10</accession>
<gene>
    <name evidence="2" type="ORF">PRIO_2355</name>
</gene>
<dbReference type="SUPFAM" id="SSF109604">
    <property type="entry name" value="HD-domain/PDEase-like"/>
    <property type="match status" value="1"/>
</dbReference>
<dbReference type="SMART" id="SM00471">
    <property type="entry name" value="HDc"/>
    <property type="match status" value="1"/>
</dbReference>
<dbReference type="InterPro" id="IPR003607">
    <property type="entry name" value="HD/PDEase_dom"/>
</dbReference>
<dbReference type="EC" id="3.1.3.5" evidence="2"/>
<protein>
    <submittedName>
        <fullName evidence="2">Metal dependent phosphohydrolase</fullName>
        <ecNumber evidence="2">3.1.3.5</ecNumber>
    </submittedName>
</protein>
<evidence type="ECO:0000313" key="2">
    <source>
        <dbReference type="EMBL" id="CQR54764.1"/>
    </source>
</evidence>
<reference evidence="3" key="1">
    <citation type="submission" date="2015-03" db="EMBL/GenBank/DDBJ databases">
        <authorList>
            <person name="Wibberg D."/>
        </authorList>
    </citation>
    <scope>NUCLEOTIDE SEQUENCE [LARGE SCALE GENOMIC DNA]</scope>
</reference>
<feature type="domain" description="HD/PDEase" evidence="1">
    <location>
        <begin position="32"/>
        <end position="162"/>
    </location>
</feature>
<dbReference type="AlphaFoldDB" id="A0A0E4CW10"/>
<keyword evidence="2" id="KW-0378">Hydrolase</keyword>
<evidence type="ECO:0000259" key="1">
    <source>
        <dbReference type="SMART" id="SM00471"/>
    </source>
</evidence>
<dbReference type="Gene3D" id="1.10.3210.10">
    <property type="entry name" value="Hypothetical protein af1432"/>
    <property type="match status" value="1"/>
</dbReference>
<dbReference type="PATRIC" id="fig|1073571.4.peg.2503"/>
<organism evidence="2 3">
    <name type="scientific">Paenibacillus riograndensis SBR5</name>
    <dbReference type="NCBI Taxonomy" id="1073571"/>
    <lineage>
        <taxon>Bacteria</taxon>
        <taxon>Bacillati</taxon>
        <taxon>Bacillota</taxon>
        <taxon>Bacilli</taxon>
        <taxon>Bacillales</taxon>
        <taxon>Paenibacillaceae</taxon>
        <taxon>Paenibacillus</taxon>
        <taxon>Paenibacillus sonchi group</taxon>
    </lineage>
</organism>
<dbReference type="NCBIfam" id="NF003009">
    <property type="entry name" value="PRK03826.1"/>
    <property type="match status" value="1"/>
</dbReference>
<dbReference type="GO" id="GO:0008253">
    <property type="term" value="F:5'-nucleotidase activity"/>
    <property type="evidence" value="ECO:0007669"/>
    <property type="project" value="UniProtKB-EC"/>
</dbReference>
<dbReference type="Pfam" id="PF12917">
    <property type="entry name" value="YfbR-like"/>
    <property type="match status" value="1"/>
</dbReference>
<sequence length="220" mass="24283">MKGVTLKLNYHFSAYLYRLQYIQRWSLMRSTAPENVAQHSFQVALLSHMLCSIGNVHFARSLNADRAAAMALFHDATEVFTGDIATPVKHNNPRLLSSFRDMERIAAERLIGMIPPELSSVYAPLLQPQDSPSGSEDARLLRYVKAADHLDAYLKCVWEVAAGNREFAAAKVQTAAKLRGLEMPEMEYFLAHMAPGFELSLDELSAGAGGGQALEDEGTP</sequence>
<dbReference type="EMBL" id="LN831776">
    <property type="protein sequence ID" value="CQR54764.1"/>
    <property type="molecule type" value="Genomic_DNA"/>
</dbReference>
<dbReference type="KEGG" id="pri:PRIO_2355"/>